<dbReference type="PANTHER" id="PTHR43386">
    <property type="entry name" value="OLIGOPEPTIDE TRANSPORT SYSTEM PERMEASE PROTEIN APPC"/>
    <property type="match status" value="1"/>
</dbReference>
<keyword evidence="4 7" id="KW-0812">Transmembrane</keyword>
<dbReference type="InterPro" id="IPR035906">
    <property type="entry name" value="MetI-like_sf"/>
</dbReference>
<feature type="transmembrane region" description="Helical" evidence="7">
    <location>
        <begin position="84"/>
        <end position="108"/>
    </location>
</feature>
<reference evidence="9" key="2">
    <citation type="journal article" date="2019" name="Int. J. Syst. Evol. Microbiol.">
        <title>Tengunoibacter tsumagoiensis gen. nov., sp. nov., Dictyobacter kobayashii sp. nov., Dictyobacter alpinus sp. nov., and description of Dictyobacteraceae fam. nov. within the order Ktedonobacterales isolated from Tengu-no-mugimeshi, a soil-like granular mass of micro-organisms, and emended descriptions of the genera Ktedonobacter and Dictyobacter.</title>
        <authorList>
            <person name="Wang C."/>
            <person name="Zheng Y."/>
            <person name="Sakai Y."/>
            <person name="Toyoda A."/>
            <person name="Minakuchi Y."/>
            <person name="Abe K."/>
            <person name="Yokota A."/>
            <person name="Yabe S."/>
        </authorList>
    </citation>
    <scope>NUCLEOTIDE SEQUENCE</scope>
    <source>
        <strain evidence="9">Uno11</strain>
    </source>
</reference>
<feature type="domain" description="ABC transmembrane type-1" evidence="8">
    <location>
        <begin position="1"/>
        <end position="105"/>
    </location>
</feature>
<evidence type="ECO:0000259" key="8">
    <source>
        <dbReference type="PROSITE" id="PS50928"/>
    </source>
</evidence>
<dbReference type="GO" id="GO:0005886">
    <property type="term" value="C:plasma membrane"/>
    <property type="evidence" value="ECO:0007669"/>
    <property type="project" value="UniProtKB-SubCell"/>
</dbReference>
<evidence type="ECO:0000313" key="10">
    <source>
        <dbReference type="EMBL" id="GCE22114.1"/>
    </source>
</evidence>
<organism evidence="9 11">
    <name type="scientific">Dictyobacter kobayashii</name>
    <dbReference type="NCBI Taxonomy" id="2014872"/>
    <lineage>
        <taxon>Bacteria</taxon>
        <taxon>Bacillati</taxon>
        <taxon>Chloroflexota</taxon>
        <taxon>Ktedonobacteria</taxon>
        <taxon>Ktedonobacterales</taxon>
        <taxon>Dictyobacteraceae</taxon>
        <taxon>Dictyobacter</taxon>
    </lineage>
</organism>
<gene>
    <name evidence="9" type="ORF">KDK_58100</name>
    <name evidence="10" type="ORF">KDK_59140</name>
</gene>
<keyword evidence="2 7" id="KW-0813">Transport</keyword>
<dbReference type="EMBL" id="BIFS01000002">
    <property type="protein sequence ID" value="GCE22114.1"/>
    <property type="molecule type" value="Genomic_DNA"/>
</dbReference>
<evidence type="ECO:0000256" key="4">
    <source>
        <dbReference type="ARBA" id="ARBA00022692"/>
    </source>
</evidence>
<comment type="similarity">
    <text evidence="7">Belongs to the binding-protein-dependent transport system permease family.</text>
</comment>
<keyword evidence="3" id="KW-1003">Cell membrane</keyword>
<dbReference type="RefSeq" id="WP_218032097.1">
    <property type="nucleotide sequence ID" value="NZ_BIFS01000002.1"/>
</dbReference>
<keyword evidence="6 7" id="KW-0472">Membrane</keyword>
<evidence type="ECO:0000256" key="6">
    <source>
        <dbReference type="ARBA" id="ARBA00023136"/>
    </source>
</evidence>
<dbReference type="PROSITE" id="PS50928">
    <property type="entry name" value="ABC_TM1"/>
    <property type="match status" value="1"/>
</dbReference>
<evidence type="ECO:0000256" key="7">
    <source>
        <dbReference type="RuleBase" id="RU363032"/>
    </source>
</evidence>
<sequence>MTLRVRDYITSAQFAGDGTLRIVFREIMPNMLSLTVLSYIGAAIGAIGAEAGLEFLGVGDPNTISWGMMLYWANNGGAMVTGQWAWLVAPGLALAAITSCLMLINFGVDALSNPQLREE</sequence>
<reference evidence="11" key="1">
    <citation type="submission" date="2018-12" db="EMBL/GenBank/DDBJ databases">
        <title>Tengunoibacter tsumagoiensis gen. nov., sp. nov., Dictyobacter kobayashii sp. nov., D. alpinus sp. nov., and D. joshuensis sp. nov. and description of Dictyobacteraceae fam. nov. within the order Ktedonobacterales isolated from Tengu-no-mugimeshi.</title>
        <authorList>
            <person name="Wang C.M."/>
            <person name="Zheng Y."/>
            <person name="Sakai Y."/>
            <person name="Toyoda A."/>
            <person name="Minakuchi Y."/>
            <person name="Abe K."/>
            <person name="Yokota A."/>
            <person name="Yabe S."/>
        </authorList>
    </citation>
    <scope>NUCLEOTIDE SEQUENCE [LARGE SCALE GENOMIC DNA]</scope>
    <source>
        <strain evidence="11">Uno11</strain>
    </source>
</reference>
<protein>
    <recommendedName>
        <fullName evidence="8">ABC transmembrane type-1 domain-containing protein</fullName>
    </recommendedName>
</protein>
<dbReference type="InterPro" id="IPR050366">
    <property type="entry name" value="BP-dependent_transpt_permease"/>
</dbReference>
<evidence type="ECO:0000256" key="3">
    <source>
        <dbReference type="ARBA" id="ARBA00022475"/>
    </source>
</evidence>
<dbReference type="InterPro" id="IPR000515">
    <property type="entry name" value="MetI-like"/>
</dbReference>
<dbReference type="AlphaFoldDB" id="A0A402ASD5"/>
<dbReference type="Gene3D" id="1.10.3720.10">
    <property type="entry name" value="MetI-like"/>
    <property type="match status" value="1"/>
</dbReference>
<evidence type="ECO:0000313" key="9">
    <source>
        <dbReference type="EMBL" id="GCE22010.1"/>
    </source>
</evidence>
<dbReference type="GO" id="GO:0071916">
    <property type="term" value="F:dipeptide transmembrane transporter activity"/>
    <property type="evidence" value="ECO:0007669"/>
    <property type="project" value="TreeGrafter"/>
</dbReference>
<feature type="transmembrane region" description="Helical" evidence="7">
    <location>
        <begin position="31"/>
        <end position="49"/>
    </location>
</feature>
<dbReference type="SUPFAM" id="SSF161098">
    <property type="entry name" value="MetI-like"/>
    <property type="match status" value="1"/>
</dbReference>
<evidence type="ECO:0000256" key="2">
    <source>
        <dbReference type="ARBA" id="ARBA00022448"/>
    </source>
</evidence>
<dbReference type="EMBL" id="BIFS01000002">
    <property type="protein sequence ID" value="GCE22010.1"/>
    <property type="molecule type" value="Genomic_DNA"/>
</dbReference>
<keyword evidence="5 7" id="KW-1133">Transmembrane helix</keyword>
<dbReference type="Pfam" id="PF00528">
    <property type="entry name" value="BPD_transp_1"/>
    <property type="match status" value="1"/>
</dbReference>
<evidence type="ECO:0000256" key="5">
    <source>
        <dbReference type="ARBA" id="ARBA00022989"/>
    </source>
</evidence>
<comment type="subcellular location">
    <subcellularLocation>
        <location evidence="1 7">Cell membrane</location>
        <topology evidence="1 7">Multi-pass membrane protein</topology>
    </subcellularLocation>
</comment>
<dbReference type="Proteomes" id="UP000287188">
    <property type="component" value="Unassembled WGS sequence"/>
</dbReference>
<comment type="caution">
    <text evidence="9">The sequence shown here is derived from an EMBL/GenBank/DDBJ whole genome shotgun (WGS) entry which is preliminary data.</text>
</comment>
<dbReference type="PANTHER" id="PTHR43386:SF1">
    <property type="entry name" value="D,D-DIPEPTIDE TRANSPORT SYSTEM PERMEASE PROTEIN DDPC-RELATED"/>
    <property type="match status" value="1"/>
</dbReference>
<keyword evidence="11" id="KW-1185">Reference proteome</keyword>
<proteinExistence type="inferred from homology"/>
<name>A0A402ASD5_9CHLR</name>
<evidence type="ECO:0000313" key="11">
    <source>
        <dbReference type="Proteomes" id="UP000287188"/>
    </source>
</evidence>
<accession>A0A402ASD5</accession>
<evidence type="ECO:0000256" key="1">
    <source>
        <dbReference type="ARBA" id="ARBA00004651"/>
    </source>
</evidence>